<reference evidence="7 8" key="1">
    <citation type="submission" date="2019-02" db="EMBL/GenBank/DDBJ databases">
        <title>Deep-cultivation of Planctomycetes and their phenomic and genomic characterization uncovers novel biology.</title>
        <authorList>
            <person name="Wiegand S."/>
            <person name="Jogler M."/>
            <person name="Boedeker C."/>
            <person name="Pinto D."/>
            <person name="Vollmers J."/>
            <person name="Rivas-Marin E."/>
            <person name="Kohn T."/>
            <person name="Peeters S.H."/>
            <person name="Heuer A."/>
            <person name="Rast P."/>
            <person name="Oberbeckmann S."/>
            <person name="Bunk B."/>
            <person name="Jeske O."/>
            <person name="Meyerdierks A."/>
            <person name="Storesund J.E."/>
            <person name="Kallscheuer N."/>
            <person name="Luecker S."/>
            <person name="Lage O.M."/>
            <person name="Pohl T."/>
            <person name="Merkel B.J."/>
            <person name="Hornburger P."/>
            <person name="Mueller R.-W."/>
            <person name="Bruemmer F."/>
            <person name="Labrenz M."/>
            <person name="Spormann A.M."/>
            <person name="Op Den Camp H."/>
            <person name="Overmann J."/>
            <person name="Amann R."/>
            <person name="Jetten M.S.M."/>
            <person name="Mascher T."/>
            <person name="Medema M.H."/>
            <person name="Devos D.P."/>
            <person name="Kaster A.-K."/>
            <person name="Ovreas L."/>
            <person name="Rohde M."/>
            <person name="Galperin M.Y."/>
            <person name="Jogler C."/>
        </authorList>
    </citation>
    <scope>NUCLEOTIDE SEQUENCE [LARGE SCALE GENOMIC DNA]</scope>
    <source>
        <strain evidence="7 8">Mal64</strain>
    </source>
</reference>
<keyword evidence="3 7" id="KW-0378">Hydrolase</keyword>
<dbReference type="CDD" id="cd07023">
    <property type="entry name" value="S49_Sppa_N_C"/>
    <property type="match status" value="1"/>
</dbReference>
<dbReference type="SUPFAM" id="SSF52096">
    <property type="entry name" value="ClpP/crotonase"/>
    <property type="match status" value="1"/>
</dbReference>
<dbReference type="InterPro" id="IPR002142">
    <property type="entry name" value="Peptidase_S49"/>
</dbReference>
<evidence type="ECO:0000256" key="3">
    <source>
        <dbReference type="ARBA" id="ARBA00022801"/>
    </source>
</evidence>
<dbReference type="EMBL" id="SJPQ01000001">
    <property type="protein sequence ID" value="TWT91135.1"/>
    <property type="molecule type" value="Genomic_DNA"/>
</dbReference>
<dbReference type="Gene3D" id="6.20.330.10">
    <property type="match status" value="1"/>
</dbReference>
<dbReference type="AlphaFoldDB" id="A0A5C5ZVI3"/>
<dbReference type="Gene3D" id="3.90.226.10">
    <property type="entry name" value="2-enoyl-CoA Hydratase, Chain A, domain 1"/>
    <property type="match status" value="1"/>
</dbReference>
<evidence type="ECO:0000256" key="2">
    <source>
        <dbReference type="ARBA" id="ARBA00022670"/>
    </source>
</evidence>
<proteinExistence type="inferred from homology"/>
<dbReference type="InterPro" id="IPR029045">
    <property type="entry name" value="ClpP/crotonase-like_dom_sf"/>
</dbReference>
<evidence type="ECO:0000313" key="7">
    <source>
        <dbReference type="EMBL" id="TWT91135.1"/>
    </source>
</evidence>
<dbReference type="InterPro" id="IPR004635">
    <property type="entry name" value="Pept_S49_SppA"/>
</dbReference>
<keyword evidence="5" id="KW-0472">Membrane</keyword>
<name>A0A5C5ZVI3_9BACT</name>
<keyword evidence="5" id="KW-1133">Transmembrane helix</keyword>
<accession>A0A5C5ZVI3</accession>
<organism evidence="7 8">
    <name type="scientific">Pseudobythopirellula maris</name>
    <dbReference type="NCBI Taxonomy" id="2527991"/>
    <lineage>
        <taxon>Bacteria</taxon>
        <taxon>Pseudomonadati</taxon>
        <taxon>Planctomycetota</taxon>
        <taxon>Planctomycetia</taxon>
        <taxon>Pirellulales</taxon>
        <taxon>Lacipirellulaceae</taxon>
        <taxon>Pseudobythopirellula</taxon>
    </lineage>
</organism>
<sequence>MSEHIPLEPAGPARTPVQTIVLQPKESLFGRFGKFLLLALGLCVVSMIGMAGAMESYFSPEGAPQEKYHSLSKEADKKIAVVDVSGTIIESDTFVKQQIDRVREDESVVAVVLRINSPGGTVTYSDYLHHHLRELAEERDLPLVVSMGSLCASGGYYLAMAVGDEPDTLFAEPTTWTGSIGVIIPHYNLTGLMETWGVENDSYASAELKQMGSPTHEPSEREREVLQELVDESFEGFKEIVRGGRPELADDPEKLTAATTGQIFTAKQALELGLVDELGFIEEAVARAAELAGVSADEVRCVKYKRPVSAFDSLLGASARSRGGLGLGSEMRALLDLSTPRAYYLCTLLPALLENQGR</sequence>
<evidence type="ECO:0000259" key="6">
    <source>
        <dbReference type="Pfam" id="PF01343"/>
    </source>
</evidence>
<dbReference type="PANTHER" id="PTHR42987:SF4">
    <property type="entry name" value="PROTEASE SOHB-RELATED"/>
    <property type="match status" value="1"/>
</dbReference>
<dbReference type="InterPro" id="IPR047272">
    <property type="entry name" value="S49_SppA_C"/>
</dbReference>
<keyword evidence="2" id="KW-0645">Protease</keyword>
<protein>
    <submittedName>
        <fullName evidence="7">Putative signal peptide peptidase SppA</fullName>
        <ecNumber evidence="7">3.4.21.-</ecNumber>
    </submittedName>
</protein>
<keyword evidence="5" id="KW-0812">Transmembrane</keyword>
<dbReference type="RefSeq" id="WP_146398602.1">
    <property type="nucleotide sequence ID" value="NZ_SJPQ01000001.1"/>
</dbReference>
<evidence type="ECO:0000313" key="8">
    <source>
        <dbReference type="Proteomes" id="UP000315440"/>
    </source>
</evidence>
<keyword evidence="8" id="KW-1185">Reference proteome</keyword>
<dbReference type="GO" id="GO:0008236">
    <property type="term" value="F:serine-type peptidase activity"/>
    <property type="evidence" value="ECO:0007669"/>
    <property type="project" value="UniProtKB-KW"/>
</dbReference>
<evidence type="ECO:0000256" key="1">
    <source>
        <dbReference type="ARBA" id="ARBA00008683"/>
    </source>
</evidence>
<feature type="domain" description="Peptidase S49" evidence="6">
    <location>
        <begin position="139"/>
        <end position="294"/>
    </location>
</feature>
<dbReference type="NCBIfam" id="TIGR00706">
    <property type="entry name" value="SppA_dom"/>
    <property type="match status" value="1"/>
</dbReference>
<comment type="similarity">
    <text evidence="1">Belongs to the peptidase S49 family.</text>
</comment>
<dbReference type="Pfam" id="PF01343">
    <property type="entry name" value="Peptidase_S49"/>
    <property type="match status" value="1"/>
</dbReference>
<dbReference type="EC" id="3.4.21.-" evidence="7"/>
<dbReference type="PANTHER" id="PTHR42987">
    <property type="entry name" value="PEPTIDASE S49"/>
    <property type="match status" value="1"/>
</dbReference>
<gene>
    <name evidence="7" type="primary">sppA_1</name>
    <name evidence="7" type="ORF">Mal64_15340</name>
</gene>
<keyword evidence="4" id="KW-0720">Serine protease</keyword>
<dbReference type="GO" id="GO:0006508">
    <property type="term" value="P:proteolysis"/>
    <property type="evidence" value="ECO:0007669"/>
    <property type="project" value="UniProtKB-KW"/>
</dbReference>
<evidence type="ECO:0000256" key="4">
    <source>
        <dbReference type="ARBA" id="ARBA00022825"/>
    </source>
</evidence>
<dbReference type="Proteomes" id="UP000315440">
    <property type="component" value="Unassembled WGS sequence"/>
</dbReference>
<feature type="transmembrane region" description="Helical" evidence="5">
    <location>
        <begin position="35"/>
        <end position="54"/>
    </location>
</feature>
<dbReference type="OrthoDB" id="9764363at2"/>
<comment type="caution">
    <text evidence="7">The sequence shown here is derived from an EMBL/GenBank/DDBJ whole genome shotgun (WGS) entry which is preliminary data.</text>
</comment>
<evidence type="ECO:0000256" key="5">
    <source>
        <dbReference type="SAM" id="Phobius"/>
    </source>
</evidence>